<keyword evidence="4 7" id="KW-0732">Signal</keyword>
<evidence type="ECO:0000313" key="10">
    <source>
        <dbReference type="Proteomes" id="UP000077875"/>
    </source>
</evidence>
<feature type="chain" id="PRO_5008004692" description="Putative aliphatic sulfonates-binding protein" evidence="7">
    <location>
        <begin position="24"/>
        <end position="317"/>
    </location>
</feature>
<dbReference type="SMART" id="SM00062">
    <property type="entry name" value="PBPb"/>
    <property type="match status" value="1"/>
</dbReference>
<dbReference type="SUPFAM" id="SSF53850">
    <property type="entry name" value="Periplasmic binding protein-like II"/>
    <property type="match status" value="1"/>
</dbReference>
<dbReference type="STRING" id="376489.A5892_11980"/>
<dbReference type="PANTHER" id="PTHR30024">
    <property type="entry name" value="ALIPHATIC SULFONATES-BINDING PROTEIN-RELATED"/>
    <property type="match status" value="1"/>
</dbReference>
<protein>
    <recommendedName>
        <fullName evidence="6">Putative aliphatic sulfonates-binding protein</fullName>
    </recommendedName>
</protein>
<dbReference type="FunFam" id="3.40.190.10:FF:000050">
    <property type="entry name" value="Sulfonate ABC transporter substrate-binding protein"/>
    <property type="match status" value="1"/>
</dbReference>
<evidence type="ECO:0000256" key="1">
    <source>
        <dbReference type="ARBA" id="ARBA00004418"/>
    </source>
</evidence>
<dbReference type="GO" id="GO:0042597">
    <property type="term" value="C:periplasmic space"/>
    <property type="evidence" value="ECO:0007669"/>
    <property type="project" value="UniProtKB-SubCell"/>
</dbReference>
<feature type="signal peptide" evidence="7">
    <location>
        <begin position="1"/>
        <end position="23"/>
    </location>
</feature>
<dbReference type="AlphaFoldDB" id="A0A172YGL8"/>
<accession>A0A172YGL8</accession>
<dbReference type="GO" id="GO:0042626">
    <property type="term" value="F:ATPase-coupled transmembrane transporter activity"/>
    <property type="evidence" value="ECO:0007669"/>
    <property type="project" value="InterPro"/>
</dbReference>
<organism evidence="9 10">
    <name type="scientific">Halotalea alkalilenta</name>
    <dbReference type="NCBI Taxonomy" id="376489"/>
    <lineage>
        <taxon>Bacteria</taxon>
        <taxon>Pseudomonadati</taxon>
        <taxon>Pseudomonadota</taxon>
        <taxon>Gammaproteobacteria</taxon>
        <taxon>Oceanospirillales</taxon>
        <taxon>Halomonadaceae</taxon>
        <taxon>Halotalea</taxon>
    </lineage>
</organism>
<evidence type="ECO:0000256" key="5">
    <source>
        <dbReference type="ARBA" id="ARBA00055538"/>
    </source>
</evidence>
<dbReference type="InterPro" id="IPR001638">
    <property type="entry name" value="Solute-binding_3/MltF_N"/>
</dbReference>
<dbReference type="NCBIfam" id="TIGR01728">
    <property type="entry name" value="SsuA_fam"/>
    <property type="match status" value="1"/>
</dbReference>
<comment type="function">
    <text evidence="5">Part of a binding-protein-dependent transport system for aliphatic sulfonates. Putative binding protein.</text>
</comment>
<dbReference type="Proteomes" id="UP000077875">
    <property type="component" value="Chromosome"/>
</dbReference>
<name>A0A172YGL8_9GAMM</name>
<reference evidence="9 10" key="1">
    <citation type="submission" date="2016-04" db="EMBL/GenBank/DDBJ databases">
        <title>Complete Genome Sequence of Halotalea alkalilenta IHB B 13600.</title>
        <authorList>
            <person name="Swarnkar M.K."/>
            <person name="Sharma A."/>
            <person name="Kaushal K."/>
            <person name="Soni R."/>
            <person name="Rana S."/>
            <person name="Singh A.K."/>
            <person name="Gulati A."/>
        </authorList>
    </citation>
    <scope>NUCLEOTIDE SEQUENCE [LARGE SCALE GENOMIC DNA]</scope>
    <source>
        <strain evidence="9 10">IHB B 13600</strain>
    </source>
</reference>
<evidence type="ECO:0000256" key="7">
    <source>
        <dbReference type="SAM" id="SignalP"/>
    </source>
</evidence>
<keyword evidence="10" id="KW-1185">Reference proteome</keyword>
<evidence type="ECO:0000259" key="8">
    <source>
        <dbReference type="SMART" id="SM00062"/>
    </source>
</evidence>
<dbReference type="GO" id="GO:0016020">
    <property type="term" value="C:membrane"/>
    <property type="evidence" value="ECO:0007669"/>
    <property type="project" value="InterPro"/>
</dbReference>
<dbReference type="Pfam" id="PF09084">
    <property type="entry name" value="NMT1"/>
    <property type="match status" value="1"/>
</dbReference>
<comment type="similarity">
    <text evidence="2">Belongs to the bacterial solute-binding protein SsuA/TauA family.</text>
</comment>
<dbReference type="PANTHER" id="PTHR30024:SF42">
    <property type="entry name" value="ALIPHATIC SULFONATES-BINDING PROTEIN-RELATED"/>
    <property type="match status" value="1"/>
</dbReference>
<evidence type="ECO:0000256" key="6">
    <source>
        <dbReference type="ARBA" id="ARBA00070228"/>
    </source>
</evidence>
<evidence type="ECO:0000313" key="9">
    <source>
        <dbReference type="EMBL" id="ANF58095.1"/>
    </source>
</evidence>
<evidence type="ECO:0000256" key="2">
    <source>
        <dbReference type="ARBA" id="ARBA00010742"/>
    </source>
</evidence>
<proteinExistence type="inferred from homology"/>
<gene>
    <name evidence="9" type="ORF">A5892_11980</name>
</gene>
<evidence type="ECO:0000256" key="4">
    <source>
        <dbReference type="ARBA" id="ARBA00022729"/>
    </source>
</evidence>
<comment type="subcellular location">
    <subcellularLocation>
        <location evidence="1">Periplasm</location>
    </subcellularLocation>
</comment>
<dbReference type="RefSeq" id="WP_064123001.1">
    <property type="nucleotide sequence ID" value="NZ_CP015243.1"/>
</dbReference>
<evidence type="ECO:0000256" key="3">
    <source>
        <dbReference type="ARBA" id="ARBA00022448"/>
    </source>
</evidence>
<dbReference type="Gene3D" id="3.40.190.10">
    <property type="entry name" value="Periplasmic binding protein-like II"/>
    <property type="match status" value="2"/>
</dbReference>
<feature type="domain" description="Solute-binding protein family 3/N-terminal" evidence="8">
    <location>
        <begin position="27"/>
        <end position="246"/>
    </location>
</feature>
<dbReference type="KEGG" id="haa:A5892_11980"/>
<keyword evidence="3" id="KW-0813">Transport</keyword>
<dbReference type="InterPro" id="IPR015168">
    <property type="entry name" value="SsuA/THI5"/>
</dbReference>
<dbReference type="InterPro" id="IPR010067">
    <property type="entry name" value="ABC_SsuA_sub-bd"/>
</dbReference>
<dbReference type="EMBL" id="CP015243">
    <property type="protein sequence ID" value="ANF58095.1"/>
    <property type="molecule type" value="Genomic_DNA"/>
</dbReference>
<sequence>MRGLKYFSSAVCLAMLGMGSVHAAEQSVSIGYQRSSTLVTLLHDSGELDRRLAEQGFKIEWHEFTSGLPLLEALNVGGIDVSADVADVVPIFAQAAGAELEVYATERPSPSAQALLVKRDSPIESIDDLRGKRIAVTKGAGNHYFLLSALKRAGLEPQDVSISYLAPADARAAFERDSIDAWIAWEPFLTLTERAIPTRALLDGSDGLADYRRFYLASKRFADAHPEVLQTLYTALEEEGAWVKANPQEAAERLAPLWGGLDVSAVEQANQRRSYAVEPVGDAALEVQQRMADAFLAAGMLPRPVDARGIGVWRPAP</sequence>